<name>A0A8J8FCW7_9BACT</name>
<dbReference type="SUPFAM" id="SSF55194">
    <property type="entry name" value="Ribosome recycling factor, RRF"/>
    <property type="match status" value="1"/>
</dbReference>
<keyword evidence="4 6" id="KW-0648">Protein biosynthesis</keyword>
<comment type="caution">
    <text evidence="8">The sequence shown here is derived from an EMBL/GenBank/DDBJ whole genome shotgun (WGS) entry which is preliminary data.</text>
</comment>
<dbReference type="HAMAP" id="MF_00040">
    <property type="entry name" value="RRF"/>
    <property type="match status" value="1"/>
</dbReference>
<dbReference type="FunFam" id="1.10.132.20:FF:000001">
    <property type="entry name" value="Ribosome-recycling factor"/>
    <property type="match status" value="1"/>
</dbReference>
<dbReference type="CDD" id="cd00520">
    <property type="entry name" value="RRF"/>
    <property type="match status" value="1"/>
</dbReference>
<dbReference type="InterPro" id="IPR023584">
    <property type="entry name" value="Ribosome_recyc_fac_dom"/>
</dbReference>
<protein>
    <recommendedName>
        <fullName evidence="6">Ribosome-recycling factor</fullName>
        <shortName evidence="6">RRF</shortName>
    </recommendedName>
    <alternativeName>
        <fullName evidence="6">Ribosome-releasing factor</fullName>
    </alternativeName>
</protein>
<comment type="subcellular location">
    <subcellularLocation>
        <location evidence="1 6">Cytoplasm</location>
    </subcellularLocation>
</comment>
<evidence type="ECO:0000256" key="4">
    <source>
        <dbReference type="ARBA" id="ARBA00022917"/>
    </source>
</evidence>
<dbReference type="PANTHER" id="PTHR20982">
    <property type="entry name" value="RIBOSOME RECYCLING FACTOR"/>
    <property type="match status" value="1"/>
</dbReference>
<organism evidence="8 9">
    <name type="scientific">Limnovirga soli</name>
    <dbReference type="NCBI Taxonomy" id="2656915"/>
    <lineage>
        <taxon>Bacteria</taxon>
        <taxon>Pseudomonadati</taxon>
        <taxon>Bacteroidota</taxon>
        <taxon>Chitinophagia</taxon>
        <taxon>Chitinophagales</taxon>
        <taxon>Chitinophagaceae</taxon>
        <taxon>Limnovirga</taxon>
    </lineage>
</organism>
<dbReference type="Gene3D" id="3.30.1360.40">
    <property type="match status" value="1"/>
</dbReference>
<gene>
    <name evidence="6" type="primary">frr</name>
    <name evidence="8" type="ORF">GD597_08200</name>
</gene>
<sequence length="188" mass="21350">MPSEELEMIMDETESQMKKAIDHLEVELTKIRAGKANPGMVDGIFVDYYGSPTPISQVANINVLDARTLSIQPWEKNMVQPIERAILQANIGITPQNDGVQIRLFLPPLTEERRRELFKKASGEGEQSKIAIRNLRRDGIEYVKKLQKEGLSEDIVKDSEKSIQEMTDRFIALVEKHLAAKEKDMMAI</sequence>
<evidence type="ECO:0000256" key="5">
    <source>
        <dbReference type="ARBA" id="ARBA00025050"/>
    </source>
</evidence>
<evidence type="ECO:0000256" key="6">
    <source>
        <dbReference type="HAMAP-Rule" id="MF_00040"/>
    </source>
</evidence>
<evidence type="ECO:0000313" key="9">
    <source>
        <dbReference type="Proteomes" id="UP000598971"/>
    </source>
</evidence>
<evidence type="ECO:0000259" key="7">
    <source>
        <dbReference type="Pfam" id="PF01765"/>
    </source>
</evidence>
<keyword evidence="9" id="KW-1185">Reference proteome</keyword>
<dbReference type="GO" id="GO:0043023">
    <property type="term" value="F:ribosomal large subunit binding"/>
    <property type="evidence" value="ECO:0007669"/>
    <property type="project" value="TreeGrafter"/>
</dbReference>
<evidence type="ECO:0000256" key="3">
    <source>
        <dbReference type="ARBA" id="ARBA00022490"/>
    </source>
</evidence>
<evidence type="ECO:0000313" key="8">
    <source>
        <dbReference type="EMBL" id="NNV55435.1"/>
    </source>
</evidence>
<dbReference type="Pfam" id="PF01765">
    <property type="entry name" value="RRF"/>
    <property type="match status" value="1"/>
</dbReference>
<reference evidence="8" key="1">
    <citation type="submission" date="2019-10" db="EMBL/GenBank/DDBJ databases">
        <title>Draft genome sequence of Panacibacter sp. KCS-6.</title>
        <authorList>
            <person name="Yim K.J."/>
        </authorList>
    </citation>
    <scope>NUCLEOTIDE SEQUENCE</scope>
    <source>
        <strain evidence="8">KCS-6</strain>
    </source>
</reference>
<dbReference type="InterPro" id="IPR002661">
    <property type="entry name" value="Ribosome_recyc_fac"/>
</dbReference>
<keyword evidence="3 6" id="KW-0963">Cytoplasm</keyword>
<accession>A0A8J8FCW7</accession>
<dbReference type="PANTHER" id="PTHR20982:SF3">
    <property type="entry name" value="MITOCHONDRIAL RIBOSOME RECYCLING FACTOR PSEUDO 1"/>
    <property type="match status" value="1"/>
</dbReference>
<evidence type="ECO:0000256" key="1">
    <source>
        <dbReference type="ARBA" id="ARBA00004496"/>
    </source>
</evidence>
<dbReference type="RefSeq" id="WP_171607363.1">
    <property type="nucleotide sequence ID" value="NZ_WHPF01000005.1"/>
</dbReference>
<evidence type="ECO:0000256" key="2">
    <source>
        <dbReference type="ARBA" id="ARBA00005912"/>
    </source>
</evidence>
<dbReference type="Proteomes" id="UP000598971">
    <property type="component" value="Unassembled WGS sequence"/>
</dbReference>
<dbReference type="GO" id="GO:0006415">
    <property type="term" value="P:translational termination"/>
    <property type="evidence" value="ECO:0007669"/>
    <property type="project" value="UniProtKB-UniRule"/>
</dbReference>
<dbReference type="Gene3D" id="1.10.132.20">
    <property type="entry name" value="Ribosome-recycling factor"/>
    <property type="match status" value="1"/>
</dbReference>
<feature type="domain" description="Ribosome recycling factor" evidence="7">
    <location>
        <begin position="25"/>
        <end position="186"/>
    </location>
</feature>
<dbReference type="AlphaFoldDB" id="A0A8J8FCW7"/>
<comment type="function">
    <text evidence="5 6">Responsible for the release of ribosomes from messenger RNA at the termination of protein biosynthesis. May increase the efficiency of translation by recycling ribosomes from one round of translation to another.</text>
</comment>
<dbReference type="GO" id="GO:0005737">
    <property type="term" value="C:cytoplasm"/>
    <property type="evidence" value="ECO:0007669"/>
    <property type="project" value="UniProtKB-SubCell"/>
</dbReference>
<proteinExistence type="inferred from homology"/>
<dbReference type="InterPro" id="IPR036191">
    <property type="entry name" value="RRF_sf"/>
</dbReference>
<dbReference type="EMBL" id="WHPF01000005">
    <property type="protein sequence ID" value="NNV55435.1"/>
    <property type="molecule type" value="Genomic_DNA"/>
</dbReference>
<dbReference type="FunFam" id="3.30.1360.40:FF:000001">
    <property type="entry name" value="Ribosome-recycling factor"/>
    <property type="match status" value="1"/>
</dbReference>
<comment type="similarity">
    <text evidence="2 6">Belongs to the RRF family.</text>
</comment>
<dbReference type="NCBIfam" id="TIGR00496">
    <property type="entry name" value="frr"/>
    <property type="match status" value="1"/>
</dbReference>